<dbReference type="EMBL" id="RZGZ01000002">
    <property type="protein sequence ID" value="RUR01327.1"/>
    <property type="molecule type" value="Genomic_DNA"/>
</dbReference>
<dbReference type="Pfam" id="PF04932">
    <property type="entry name" value="Wzy_C"/>
    <property type="match status" value="1"/>
</dbReference>
<comment type="caution">
    <text evidence="8">The sequence shown here is derived from an EMBL/GenBank/DDBJ whole genome shotgun (WGS) entry which is preliminary data.</text>
</comment>
<organism evidence="8 9">
    <name type="scientific">Labedella endophytica</name>
    <dbReference type="NCBI Taxonomy" id="1523160"/>
    <lineage>
        <taxon>Bacteria</taxon>
        <taxon>Bacillati</taxon>
        <taxon>Actinomycetota</taxon>
        <taxon>Actinomycetes</taxon>
        <taxon>Micrococcales</taxon>
        <taxon>Microbacteriaceae</taxon>
        <taxon>Labedella</taxon>
    </lineage>
</organism>
<feature type="transmembrane region" description="Helical" evidence="6">
    <location>
        <begin position="244"/>
        <end position="261"/>
    </location>
</feature>
<feature type="transmembrane region" description="Helical" evidence="6">
    <location>
        <begin position="220"/>
        <end position="238"/>
    </location>
</feature>
<name>A0A3S0Y0E7_9MICO</name>
<dbReference type="PANTHER" id="PTHR37422:SF13">
    <property type="entry name" value="LIPOPOLYSACCHARIDE BIOSYNTHESIS PROTEIN PA4999-RELATED"/>
    <property type="match status" value="1"/>
</dbReference>
<evidence type="ECO:0000313" key="9">
    <source>
        <dbReference type="Proteomes" id="UP000274909"/>
    </source>
</evidence>
<sequence>MPSPRVTLDPMSVQSVSPPRDQSRRTVVASVIATVALVVAFGGDGWRNLLGWPGYIALVLLVAAACGIVLVRSRPRVRWSTTPKALVAFLGLAVLSLAWSAYPGATASTLLGTLLTTTVGCTLALALDWHAFVRALGTSLRFLIGLSLAFELVVAFIVRQPVPRWWDPVGEDTALLNLWSRNVLLEGDRIQGWVGNANLLAIIALLGIVVFGVQLAERSVTRTSGYGWLALAAITFGLTRSSTMMIAAVACIVVLGAVLLARRAGPSGRLGLYGAGLAAAAAVAVVAVFFRDAALSALGKSSDLTGRLDIWADVVALAERRPVFGWGYSSPWLPGAVPFDEPVVRNGVEQLQAHNAWLDVWMQLGIVGAVLFAGIVVSVVWRCWFLAIDRPRVGLVDDRPYSTTSILPLLVVVVLVVQSLMESRILVESGWVLLVALAVATKARPVIERPVVEKPLVERRVTDRAAPGRA</sequence>
<keyword evidence="3 6" id="KW-1133">Transmembrane helix</keyword>
<feature type="transmembrane region" description="Helical" evidence="6">
    <location>
        <begin position="85"/>
        <end position="102"/>
    </location>
</feature>
<dbReference type="InterPro" id="IPR051533">
    <property type="entry name" value="WaaL-like"/>
</dbReference>
<dbReference type="GO" id="GO:0016874">
    <property type="term" value="F:ligase activity"/>
    <property type="evidence" value="ECO:0007669"/>
    <property type="project" value="UniProtKB-KW"/>
</dbReference>
<feature type="transmembrane region" description="Helical" evidence="6">
    <location>
        <begin position="52"/>
        <end position="73"/>
    </location>
</feature>
<feature type="domain" description="O-antigen ligase-related" evidence="7">
    <location>
        <begin position="229"/>
        <end position="373"/>
    </location>
</feature>
<evidence type="ECO:0000259" key="7">
    <source>
        <dbReference type="Pfam" id="PF04932"/>
    </source>
</evidence>
<feature type="transmembrane region" description="Helical" evidence="6">
    <location>
        <begin position="360"/>
        <end position="388"/>
    </location>
</feature>
<feature type="region of interest" description="Disordered" evidence="5">
    <location>
        <begin position="1"/>
        <end position="20"/>
    </location>
</feature>
<evidence type="ECO:0000256" key="6">
    <source>
        <dbReference type="SAM" id="Phobius"/>
    </source>
</evidence>
<keyword evidence="8" id="KW-0436">Ligase</keyword>
<dbReference type="OrthoDB" id="1118146at2"/>
<proteinExistence type="predicted"/>
<feature type="transmembrane region" description="Helical" evidence="6">
    <location>
        <begin position="108"/>
        <end position="127"/>
    </location>
</feature>
<evidence type="ECO:0000256" key="2">
    <source>
        <dbReference type="ARBA" id="ARBA00022692"/>
    </source>
</evidence>
<accession>A0A3S0Y0E7</accession>
<comment type="subcellular location">
    <subcellularLocation>
        <location evidence="1">Membrane</location>
        <topology evidence="1">Multi-pass membrane protein</topology>
    </subcellularLocation>
</comment>
<feature type="transmembrane region" description="Helical" evidence="6">
    <location>
        <begin position="27"/>
        <end position="46"/>
    </location>
</feature>
<keyword evidence="2 6" id="KW-0812">Transmembrane</keyword>
<dbReference type="AlphaFoldDB" id="A0A3S0Y0E7"/>
<dbReference type="PANTHER" id="PTHR37422">
    <property type="entry name" value="TEICHURONIC ACID BIOSYNTHESIS PROTEIN TUAE"/>
    <property type="match status" value="1"/>
</dbReference>
<gene>
    <name evidence="8" type="ORF">ELQ94_07410</name>
</gene>
<feature type="transmembrane region" description="Helical" evidence="6">
    <location>
        <begin position="400"/>
        <end position="417"/>
    </location>
</feature>
<dbReference type="InterPro" id="IPR007016">
    <property type="entry name" value="O-antigen_ligase-rel_domated"/>
</dbReference>
<evidence type="ECO:0000313" key="8">
    <source>
        <dbReference type="EMBL" id="RUR01327.1"/>
    </source>
</evidence>
<feature type="transmembrane region" description="Helical" evidence="6">
    <location>
        <begin position="139"/>
        <end position="158"/>
    </location>
</feature>
<reference evidence="8 9" key="1">
    <citation type="submission" date="2018-12" db="EMBL/GenBank/DDBJ databases">
        <authorList>
            <person name="Li F."/>
        </authorList>
    </citation>
    <scope>NUCLEOTIDE SEQUENCE [LARGE SCALE GENOMIC DNA]</scope>
    <source>
        <strain evidence="8 9">EGI 6500705</strain>
    </source>
</reference>
<evidence type="ECO:0000256" key="4">
    <source>
        <dbReference type="ARBA" id="ARBA00023136"/>
    </source>
</evidence>
<evidence type="ECO:0000256" key="3">
    <source>
        <dbReference type="ARBA" id="ARBA00022989"/>
    </source>
</evidence>
<evidence type="ECO:0000256" key="1">
    <source>
        <dbReference type="ARBA" id="ARBA00004141"/>
    </source>
</evidence>
<feature type="transmembrane region" description="Helical" evidence="6">
    <location>
        <begin position="193"/>
        <end position="213"/>
    </location>
</feature>
<dbReference type="GO" id="GO:0016020">
    <property type="term" value="C:membrane"/>
    <property type="evidence" value="ECO:0007669"/>
    <property type="project" value="UniProtKB-SubCell"/>
</dbReference>
<feature type="transmembrane region" description="Helical" evidence="6">
    <location>
        <begin position="270"/>
        <end position="290"/>
    </location>
</feature>
<protein>
    <submittedName>
        <fullName evidence="8">O-antigen ligase domain-containing protein</fullName>
    </submittedName>
</protein>
<keyword evidence="9" id="KW-1185">Reference proteome</keyword>
<keyword evidence="4 6" id="KW-0472">Membrane</keyword>
<evidence type="ECO:0000256" key="5">
    <source>
        <dbReference type="SAM" id="MobiDB-lite"/>
    </source>
</evidence>
<dbReference type="Proteomes" id="UP000274909">
    <property type="component" value="Unassembled WGS sequence"/>
</dbReference>